<dbReference type="AlphaFoldDB" id="A0A7J6NIH8"/>
<comment type="caution">
    <text evidence="1">The sequence shown here is derived from an EMBL/GenBank/DDBJ whole genome shotgun (WGS) entry which is preliminary data.</text>
</comment>
<sequence>MLTGATKEEYACHFPDDPTSPIPRLVAKVRAGSIRGIKASELGRYLYSQQTKETGASLDGARHFRKIKVARVYGVQQHLNDSWYGDMLYMDDIPVGWEARVDRT</sequence>
<protein>
    <submittedName>
        <fullName evidence="1">Uncharacterized protein</fullName>
    </submittedName>
</protein>
<accession>A0A7J6NIH8</accession>
<dbReference type="Proteomes" id="UP000541610">
    <property type="component" value="Unassembled WGS sequence"/>
</dbReference>
<gene>
    <name evidence="1" type="ORF">FOZ60_008802</name>
</gene>
<name>A0A7J6NIH8_PEROL</name>
<proteinExistence type="predicted"/>
<evidence type="ECO:0000313" key="1">
    <source>
        <dbReference type="EMBL" id="KAF4683669.1"/>
    </source>
</evidence>
<evidence type="ECO:0000313" key="2">
    <source>
        <dbReference type="Proteomes" id="UP000541610"/>
    </source>
</evidence>
<dbReference type="EMBL" id="JABANP010000352">
    <property type="protein sequence ID" value="KAF4683669.1"/>
    <property type="molecule type" value="Genomic_DNA"/>
</dbReference>
<reference evidence="1 2" key="1">
    <citation type="submission" date="2020-04" db="EMBL/GenBank/DDBJ databases">
        <title>Perkinsus olseni comparative genomics.</title>
        <authorList>
            <person name="Bogema D.R."/>
        </authorList>
    </citation>
    <scope>NUCLEOTIDE SEQUENCE [LARGE SCALE GENOMIC DNA]</scope>
    <source>
        <strain evidence="1">00978-12</strain>
    </source>
</reference>
<organism evidence="1 2">
    <name type="scientific">Perkinsus olseni</name>
    <name type="common">Perkinsus atlanticus</name>
    <dbReference type="NCBI Taxonomy" id="32597"/>
    <lineage>
        <taxon>Eukaryota</taxon>
        <taxon>Sar</taxon>
        <taxon>Alveolata</taxon>
        <taxon>Perkinsozoa</taxon>
        <taxon>Perkinsea</taxon>
        <taxon>Perkinsida</taxon>
        <taxon>Perkinsidae</taxon>
        <taxon>Perkinsus</taxon>
    </lineage>
</organism>